<dbReference type="EMBL" id="JBAWTH010000108">
    <property type="protein sequence ID" value="KAL2276796.1"/>
    <property type="molecule type" value="Genomic_DNA"/>
</dbReference>
<comment type="caution">
    <text evidence="1">The sequence shown here is derived from an EMBL/GenBank/DDBJ whole genome shotgun (WGS) entry which is preliminary data.</text>
</comment>
<accession>A0ABR4E300</accession>
<name>A0ABR4E300_9PEZI</name>
<proteinExistence type="predicted"/>
<evidence type="ECO:0000313" key="2">
    <source>
        <dbReference type="Proteomes" id="UP001600888"/>
    </source>
</evidence>
<evidence type="ECO:0000313" key="1">
    <source>
        <dbReference type="EMBL" id="KAL2276796.1"/>
    </source>
</evidence>
<keyword evidence="2" id="KW-1185">Reference proteome</keyword>
<organism evidence="1 2">
    <name type="scientific">Diaporthe vaccinii</name>
    <dbReference type="NCBI Taxonomy" id="105482"/>
    <lineage>
        <taxon>Eukaryota</taxon>
        <taxon>Fungi</taxon>
        <taxon>Dikarya</taxon>
        <taxon>Ascomycota</taxon>
        <taxon>Pezizomycotina</taxon>
        <taxon>Sordariomycetes</taxon>
        <taxon>Sordariomycetidae</taxon>
        <taxon>Diaporthales</taxon>
        <taxon>Diaporthaceae</taxon>
        <taxon>Diaporthe</taxon>
        <taxon>Diaporthe eres species complex</taxon>
    </lineage>
</organism>
<reference evidence="1 2" key="1">
    <citation type="submission" date="2024-03" db="EMBL/GenBank/DDBJ databases">
        <title>A high-quality draft genome sequence of Diaporthe vaccinii, a causative agent of upright dieback and viscid rot disease in cranberry plants.</title>
        <authorList>
            <person name="Sarrasin M."/>
            <person name="Lang B.F."/>
            <person name="Burger G."/>
        </authorList>
    </citation>
    <scope>NUCLEOTIDE SEQUENCE [LARGE SCALE GENOMIC DNA]</scope>
    <source>
        <strain evidence="1 2">IS7</strain>
    </source>
</reference>
<protein>
    <submittedName>
        <fullName evidence="1">Uncharacterized protein</fullName>
    </submittedName>
</protein>
<dbReference type="Proteomes" id="UP001600888">
    <property type="component" value="Unassembled WGS sequence"/>
</dbReference>
<sequence length="304" mass="33395">MRFEVMSGTEGLGTGGIRLCVPRKSGESLEDSIDSPVFMVPFRHVEQFIIIDEPSSDKSTPPTEKAYRVIIVPTAAVGASALKRAYPKVISFTLPNQEAGSDFQGKAGEHVDDPSETYRSLVTRVFNAQLAPFHKSVVDVSSAAAAPGDADARLVCHAVLKQDNSPPDKPANGQLFFLETGILFHSHTTVLYLTAESTPATMLVSNYEVLSKQPGPVNLSLVCQTGEPYYEKVPEKQQSALEQQKSAQPQLISFSGISTDMFDGITRYAKRHSIKLQDLEQDWYDLKQDQPATGWMPRGMFPRS</sequence>
<gene>
    <name evidence="1" type="ORF">FJTKL_00455</name>
</gene>